<keyword evidence="3 5" id="KW-1133">Transmembrane helix</keyword>
<keyword evidence="2 5" id="KW-0812">Transmembrane</keyword>
<dbReference type="SUPFAM" id="SSF144091">
    <property type="entry name" value="Rhomboid-like"/>
    <property type="match status" value="1"/>
</dbReference>
<evidence type="ECO:0000256" key="1">
    <source>
        <dbReference type="ARBA" id="ARBA00004141"/>
    </source>
</evidence>
<proteinExistence type="predicted"/>
<dbReference type="InterPro" id="IPR022764">
    <property type="entry name" value="Peptidase_S54_rhomboid_dom"/>
</dbReference>
<reference evidence="7" key="1">
    <citation type="journal article" date="2014" name="Int. J. Syst. Evol. Microbiol.">
        <title>Complete genome sequence of Corynebacterium casei LMG S-19264T (=DSM 44701T), isolated from a smear-ripened cheese.</title>
        <authorList>
            <consortium name="US DOE Joint Genome Institute (JGI-PGF)"/>
            <person name="Walter F."/>
            <person name="Albersmeier A."/>
            <person name="Kalinowski J."/>
            <person name="Ruckert C."/>
        </authorList>
    </citation>
    <scope>NUCLEOTIDE SEQUENCE</scope>
    <source>
        <strain evidence="7">NBRC 101628</strain>
    </source>
</reference>
<organism evidence="7 8">
    <name type="scientific">Paraferrimonas sedimenticola</name>
    <dbReference type="NCBI Taxonomy" id="375674"/>
    <lineage>
        <taxon>Bacteria</taxon>
        <taxon>Pseudomonadati</taxon>
        <taxon>Pseudomonadota</taxon>
        <taxon>Gammaproteobacteria</taxon>
        <taxon>Alteromonadales</taxon>
        <taxon>Ferrimonadaceae</taxon>
        <taxon>Paraferrimonas</taxon>
    </lineage>
</organism>
<keyword evidence="8" id="KW-1185">Reference proteome</keyword>
<dbReference type="InterPro" id="IPR035952">
    <property type="entry name" value="Rhomboid-like_sf"/>
</dbReference>
<dbReference type="AlphaFoldDB" id="A0AA37RYS7"/>
<sequence>MLNRLAKWFGPVWPIWMGVSVVVLLASLALPIDWLDYNRQLIGEGEFWRLYSGHFTHTNHWHLLMNLAGLLVLAALHGMHYRNASLLSLLLCGPLLISAGLWFYYPDTQLYVGLSGLLHGLFAFGVIADIKRGWRSGYLLALGLVVKLGYELSAGASTQLESLIQARVATESHWLGALAGTLIALVWLVLDRKPS</sequence>
<accession>A0AA37RYS7</accession>
<dbReference type="RefSeq" id="WP_095506806.1">
    <property type="nucleotide sequence ID" value="NZ_BSNC01000012.1"/>
</dbReference>
<dbReference type="Proteomes" id="UP001161422">
    <property type="component" value="Unassembled WGS sequence"/>
</dbReference>
<dbReference type="GO" id="GO:0004252">
    <property type="term" value="F:serine-type endopeptidase activity"/>
    <property type="evidence" value="ECO:0007669"/>
    <property type="project" value="InterPro"/>
</dbReference>
<feature type="transmembrane region" description="Helical" evidence="5">
    <location>
        <begin position="60"/>
        <end position="79"/>
    </location>
</feature>
<comment type="caution">
    <text evidence="7">The sequence shown here is derived from an EMBL/GenBank/DDBJ whole genome shotgun (WGS) entry which is preliminary data.</text>
</comment>
<name>A0AA37RYS7_9GAMM</name>
<reference evidence="7" key="2">
    <citation type="submission" date="2023-01" db="EMBL/GenBank/DDBJ databases">
        <title>Draft genome sequence of Paraferrimonas sedimenticola strain NBRC 101628.</title>
        <authorList>
            <person name="Sun Q."/>
            <person name="Mori K."/>
        </authorList>
    </citation>
    <scope>NUCLEOTIDE SEQUENCE</scope>
    <source>
        <strain evidence="7">NBRC 101628</strain>
    </source>
</reference>
<keyword evidence="4 5" id="KW-0472">Membrane</keyword>
<dbReference type="NCBIfam" id="TIGR03902">
    <property type="entry name" value="rhom_GG_sort"/>
    <property type="match status" value="1"/>
</dbReference>
<evidence type="ECO:0000259" key="6">
    <source>
        <dbReference type="Pfam" id="PF01694"/>
    </source>
</evidence>
<comment type="subcellular location">
    <subcellularLocation>
        <location evidence="1">Membrane</location>
        <topology evidence="1">Multi-pass membrane protein</topology>
    </subcellularLocation>
</comment>
<evidence type="ECO:0000313" key="7">
    <source>
        <dbReference type="EMBL" id="GLP97880.1"/>
    </source>
</evidence>
<feature type="transmembrane region" description="Helical" evidence="5">
    <location>
        <begin position="173"/>
        <end position="190"/>
    </location>
</feature>
<evidence type="ECO:0000256" key="3">
    <source>
        <dbReference type="ARBA" id="ARBA00022989"/>
    </source>
</evidence>
<dbReference type="InterPro" id="IPR023826">
    <property type="entry name" value="Rhom-like_SP_proteobac"/>
</dbReference>
<feature type="transmembrane region" description="Helical" evidence="5">
    <location>
        <begin position="111"/>
        <end position="130"/>
    </location>
</feature>
<evidence type="ECO:0000256" key="5">
    <source>
        <dbReference type="SAM" id="Phobius"/>
    </source>
</evidence>
<feature type="transmembrane region" description="Helical" evidence="5">
    <location>
        <begin position="12"/>
        <end position="32"/>
    </location>
</feature>
<dbReference type="Pfam" id="PF01694">
    <property type="entry name" value="Rhomboid"/>
    <property type="match status" value="1"/>
</dbReference>
<dbReference type="Gene3D" id="1.20.1540.10">
    <property type="entry name" value="Rhomboid-like"/>
    <property type="match status" value="1"/>
</dbReference>
<evidence type="ECO:0000313" key="8">
    <source>
        <dbReference type="Proteomes" id="UP001161422"/>
    </source>
</evidence>
<dbReference type="GO" id="GO:0016020">
    <property type="term" value="C:membrane"/>
    <property type="evidence" value="ECO:0007669"/>
    <property type="project" value="UniProtKB-SubCell"/>
</dbReference>
<feature type="domain" description="Peptidase S54 rhomboid" evidence="6">
    <location>
        <begin position="45"/>
        <end position="186"/>
    </location>
</feature>
<protein>
    <submittedName>
        <fullName evidence="7">Rhombosortase</fullName>
    </submittedName>
</protein>
<dbReference type="EMBL" id="BSNC01000012">
    <property type="protein sequence ID" value="GLP97880.1"/>
    <property type="molecule type" value="Genomic_DNA"/>
</dbReference>
<gene>
    <name evidence="7" type="ORF">GCM10007895_31870</name>
</gene>
<feature type="transmembrane region" description="Helical" evidence="5">
    <location>
        <begin position="137"/>
        <end position="153"/>
    </location>
</feature>
<feature type="transmembrane region" description="Helical" evidence="5">
    <location>
        <begin position="86"/>
        <end position="105"/>
    </location>
</feature>
<evidence type="ECO:0000256" key="2">
    <source>
        <dbReference type="ARBA" id="ARBA00022692"/>
    </source>
</evidence>
<evidence type="ECO:0000256" key="4">
    <source>
        <dbReference type="ARBA" id="ARBA00023136"/>
    </source>
</evidence>